<name>T5KWM3_MICMQ</name>
<dbReference type="RefSeq" id="WP_021198691.1">
    <property type="nucleotide sequence ID" value="NZ_ATAO01000079.1"/>
</dbReference>
<comment type="caution">
    <text evidence="2">The sequence shown here is derived from an EMBL/GenBank/DDBJ whole genome shotgun (WGS) entry which is preliminary data.</text>
</comment>
<proteinExistence type="predicted"/>
<evidence type="ECO:0000313" key="3">
    <source>
        <dbReference type="Proteomes" id="UP000016033"/>
    </source>
</evidence>
<dbReference type="AlphaFoldDB" id="T5KWM3"/>
<sequence>MDSMRKIAITDGPLKGKTVEVHVNESTFTTHAGNGHYEVTKDGASWHRKQAATSTETAAPKAPRKPVRKPAAKPQVLEPDGARVEQPAPKAD</sequence>
<dbReference type="EMBL" id="ATAO01000079">
    <property type="protein sequence ID" value="EQM83411.1"/>
    <property type="molecule type" value="Genomic_DNA"/>
</dbReference>
<feature type="region of interest" description="Disordered" evidence="1">
    <location>
        <begin position="32"/>
        <end position="92"/>
    </location>
</feature>
<reference evidence="2 3" key="1">
    <citation type="journal article" date="2013" name="Genome Announc.">
        <title>Whole-genome sequences of five oyster-associated bacteria show potential for crude oil hydrocarbon degradation.</title>
        <authorList>
            <person name="Chauhan A."/>
            <person name="Green S."/>
            <person name="Pathak A."/>
            <person name="Thomas J."/>
            <person name="Venkatramanan R."/>
        </authorList>
    </citation>
    <scope>NUCLEOTIDE SEQUENCE [LARGE SCALE GENOMIC DNA]</scope>
    <source>
        <strain evidence="2 3">MF109</strain>
    </source>
</reference>
<evidence type="ECO:0000313" key="2">
    <source>
        <dbReference type="EMBL" id="EQM83411.1"/>
    </source>
</evidence>
<evidence type="ECO:0000256" key="1">
    <source>
        <dbReference type="SAM" id="MobiDB-lite"/>
    </source>
</evidence>
<gene>
    <name evidence="2" type="ORF">L687_12390</name>
</gene>
<accession>T5KWM3</accession>
<feature type="compositionally biased region" description="Basic residues" evidence="1">
    <location>
        <begin position="62"/>
        <end position="71"/>
    </location>
</feature>
<dbReference type="Proteomes" id="UP000016033">
    <property type="component" value="Unassembled WGS sequence"/>
</dbReference>
<organism evidence="2 3">
    <name type="scientific">Microbacterium maritypicum MF109</name>
    <dbReference type="NCBI Taxonomy" id="1333857"/>
    <lineage>
        <taxon>Bacteria</taxon>
        <taxon>Bacillati</taxon>
        <taxon>Actinomycetota</taxon>
        <taxon>Actinomycetes</taxon>
        <taxon>Micrococcales</taxon>
        <taxon>Microbacteriaceae</taxon>
        <taxon>Microbacterium</taxon>
    </lineage>
</organism>
<protein>
    <submittedName>
        <fullName evidence="2">Uncharacterized protein</fullName>
    </submittedName>
</protein>
<dbReference type="PATRIC" id="fig|1333857.3.peg.707"/>